<protein>
    <submittedName>
        <fullName evidence="2">Uncharacterized protein</fullName>
    </submittedName>
</protein>
<evidence type="ECO:0000256" key="1">
    <source>
        <dbReference type="SAM" id="MobiDB-lite"/>
    </source>
</evidence>
<gene>
    <name evidence="2" type="ORF">PTRA_a1542</name>
</gene>
<accession>A0A0U2MP50</accession>
<dbReference type="KEGG" id="ptn:PTRA_a1542"/>
<sequence length="61" mass="7051">MKEKNNVKKQNQNQSNASTESLSMSQGLELIKAIKNEPSKVDEWFSKQRLEMHKFANTLVN</sequence>
<reference evidence="2 3" key="1">
    <citation type="submission" date="2015-03" db="EMBL/GenBank/DDBJ databases">
        <authorList>
            <person name="Murphy D."/>
        </authorList>
    </citation>
    <scope>NUCLEOTIDE SEQUENCE [LARGE SCALE GENOMIC DNA]</scope>
    <source>
        <strain evidence="2 3">KMM 520</strain>
    </source>
</reference>
<evidence type="ECO:0000313" key="3">
    <source>
        <dbReference type="Proteomes" id="UP000065261"/>
    </source>
</evidence>
<organism evidence="2">
    <name type="scientific">Pseudoalteromonas translucida KMM 520</name>
    <dbReference type="NCBI Taxonomy" id="1315283"/>
    <lineage>
        <taxon>Bacteria</taxon>
        <taxon>Pseudomonadati</taxon>
        <taxon>Pseudomonadota</taxon>
        <taxon>Gammaproteobacteria</taxon>
        <taxon>Alteromonadales</taxon>
        <taxon>Pseudoalteromonadaceae</taxon>
        <taxon>Pseudoalteromonas</taxon>
    </lineage>
</organism>
<dbReference type="PATRIC" id="fig|1315283.4.peg.1335"/>
<dbReference type="RefSeq" id="WP_058373170.1">
    <property type="nucleotide sequence ID" value="NZ_CP011034.1"/>
</dbReference>
<evidence type="ECO:0000313" key="2">
    <source>
        <dbReference type="EMBL" id="ALS32740.1"/>
    </source>
</evidence>
<name>A0A0U2MP50_9GAMM</name>
<dbReference type="EMBL" id="CP011034">
    <property type="protein sequence ID" value="ALS32740.1"/>
    <property type="molecule type" value="Genomic_DNA"/>
</dbReference>
<proteinExistence type="predicted"/>
<feature type="region of interest" description="Disordered" evidence="1">
    <location>
        <begin position="1"/>
        <end position="23"/>
    </location>
</feature>
<dbReference type="Proteomes" id="UP000065261">
    <property type="component" value="Chromosome I"/>
</dbReference>
<dbReference type="AlphaFoldDB" id="A0A0U2MP50"/>